<feature type="transmembrane region" description="Helical" evidence="1">
    <location>
        <begin position="7"/>
        <end position="26"/>
    </location>
</feature>
<evidence type="ECO:0000313" key="2">
    <source>
        <dbReference type="EMBL" id="APT74197.1"/>
    </source>
</evidence>
<sequence length="467" mass="53125">MKKVALLIFIFIFSIINFTITIYPLVNRINITPNLDNTEITIQVANQSPVAAEVIIELSDFIIEGTNYLYDTKDEYKYSIKNWITLESTELTLQPGKVIDYPIKINIPNNFDGAQAFGAIHFKQKGEKRGMFETVFDYISLIILDFPKSKIMRPRIKDLKVYDLTADASKSLIQKYGNFGSVIEIAIENEGNAVLALNGEIRLISRAINRIITSIPISNSDFIVFPERTVKFEYFVPYIFPNGTFEAQIDGVSQGLRVTASSKMKIEKYKNSKNALLINPELILLNIDSKIKNAKVIFQNLSPNSYEISLSTKNKAMEIFPKKLRLSPYSKINGFIKFDSRETTLNDGDNIFEFKSNNENAILFNRPKVILRYGNLITDCTSEITNVATDTFTINIKNTGNTILITKIIRKTGLQTTDLTDEFLIFPKEEKGIKLDFAFNDIVKNSTFILFKPYGNDKFTNTKEIGR</sequence>
<name>A0ABM6GF42_9BACT</name>
<proteinExistence type="predicted"/>
<keyword evidence="1" id="KW-1133">Transmembrane helix</keyword>
<dbReference type="EMBL" id="CP007389">
    <property type="protein sequence ID" value="APT74197.1"/>
    <property type="molecule type" value="Genomic_DNA"/>
</dbReference>
<evidence type="ECO:0000313" key="3">
    <source>
        <dbReference type="Proteomes" id="UP000185490"/>
    </source>
</evidence>
<reference evidence="2 3" key="1">
    <citation type="submission" date="2014-02" db="EMBL/GenBank/DDBJ databases">
        <title>Diversity of Thermotogales isolates from hydrothermal vents.</title>
        <authorList>
            <person name="Haverkamp T.H.A."/>
            <person name="Lossouarn J."/>
            <person name="Geslin C."/>
            <person name="Nesbo C.L."/>
        </authorList>
    </citation>
    <scope>NUCLEOTIDE SEQUENCE [LARGE SCALE GENOMIC DNA]</scope>
    <source>
        <strain evidence="2 3">431</strain>
    </source>
</reference>
<organism evidence="2 3">
    <name type="scientific">Thermosipho melanesiensis</name>
    <dbReference type="NCBI Taxonomy" id="46541"/>
    <lineage>
        <taxon>Bacteria</taxon>
        <taxon>Thermotogati</taxon>
        <taxon>Thermotogota</taxon>
        <taxon>Thermotogae</taxon>
        <taxon>Thermotogales</taxon>
        <taxon>Fervidobacteriaceae</taxon>
        <taxon>Thermosipho</taxon>
    </lineage>
</organism>
<dbReference type="RefSeq" id="WP_012057465.1">
    <property type="nucleotide sequence ID" value="NZ_CP007389.1"/>
</dbReference>
<keyword evidence="1" id="KW-0472">Membrane</keyword>
<accession>A0ABM6GF42</accession>
<keyword evidence="1" id="KW-0812">Transmembrane</keyword>
<protein>
    <submittedName>
        <fullName evidence="2">Uncharacterized protein</fullName>
    </submittedName>
</protein>
<dbReference type="Proteomes" id="UP000185490">
    <property type="component" value="Chromosome"/>
</dbReference>
<evidence type="ECO:0000256" key="1">
    <source>
        <dbReference type="SAM" id="Phobius"/>
    </source>
</evidence>
<keyword evidence="3" id="KW-1185">Reference proteome</keyword>
<gene>
    <name evidence="2" type="ORF">BW47_06690</name>
</gene>